<comment type="caution">
    <text evidence="2">The sequence shown here is derived from an EMBL/GenBank/DDBJ whole genome shotgun (WGS) entry which is preliminary data.</text>
</comment>
<gene>
    <name evidence="2" type="ORF">ABT39_MTgene105</name>
    <name evidence="1" type="ORF">ABT39_MTgene78</name>
</gene>
<sequence>MLLMDGLSCILRSCLVGKERGIASWFVRHAPIIVSPPVSPRPAIPFSAGDLPRPAHVLVNLLSLGAG</sequence>
<name>A0A101M3L1_PICGL</name>
<dbReference type="EMBL" id="LKAM01000001">
    <property type="protein sequence ID" value="KUM50235.1"/>
    <property type="molecule type" value="Genomic_DNA"/>
</dbReference>
<reference evidence="2" key="1">
    <citation type="journal article" date="2015" name="Genome Biol. Evol.">
        <title>Organellar Genomes of White Spruce (Picea glauca): Assembly and Annotation.</title>
        <authorList>
            <person name="Jackman S.D."/>
            <person name="Warren R.L."/>
            <person name="Gibb E.A."/>
            <person name="Vandervalk B.P."/>
            <person name="Mohamadi H."/>
            <person name="Chu J."/>
            <person name="Raymond A."/>
            <person name="Pleasance S."/>
            <person name="Coope R."/>
            <person name="Wildung M.R."/>
            <person name="Ritland C.E."/>
            <person name="Bousquet J."/>
            <person name="Jones S.J."/>
            <person name="Bohlmann J."/>
            <person name="Birol I."/>
        </authorList>
    </citation>
    <scope>NUCLEOTIDE SEQUENCE [LARGE SCALE GENOMIC DNA]</scope>
    <source>
        <tissue evidence="2">Flushing bud</tissue>
    </source>
</reference>
<organism evidence="2">
    <name type="scientific">Picea glauca</name>
    <name type="common">White spruce</name>
    <name type="synonym">Pinus glauca</name>
    <dbReference type="NCBI Taxonomy" id="3330"/>
    <lineage>
        <taxon>Eukaryota</taxon>
        <taxon>Viridiplantae</taxon>
        <taxon>Streptophyta</taxon>
        <taxon>Embryophyta</taxon>
        <taxon>Tracheophyta</taxon>
        <taxon>Spermatophyta</taxon>
        <taxon>Pinopsida</taxon>
        <taxon>Pinidae</taxon>
        <taxon>Conifers I</taxon>
        <taxon>Pinales</taxon>
        <taxon>Pinaceae</taxon>
        <taxon>Picea</taxon>
    </lineage>
</organism>
<dbReference type="AlphaFoldDB" id="A0A101M3L1"/>
<evidence type="ECO:0000313" key="2">
    <source>
        <dbReference type="EMBL" id="KUM50262.1"/>
    </source>
</evidence>
<dbReference type="EMBL" id="LKAM01000001">
    <property type="protein sequence ID" value="KUM50262.1"/>
    <property type="molecule type" value="Genomic_DNA"/>
</dbReference>
<evidence type="ECO:0000313" key="1">
    <source>
        <dbReference type="EMBL" id="KUM50235.1"/>
    </source>
</evidence>
<protein>
    <submittedName>
        <fullName evidence="2">Uncharacterized protein</fullName>
    </submittedName>
</protein>
<accession>A0A101M3L1</accession>
<proteinExistence type="predicted"/>
<geneLocation type="mitochondrion" evidence="2"/>
<keyword evidence="2" id="KW-0496">Mitochondrion</keyword>